<keyword evidence="10 21" id="KW-0547">Nucleotide-binding</keyword>
<dbReference type="Pfam" id="PF00041">
    <property type="entry name" value="fn3"/>
    <property type="match status" value="1"/>
</dbReference>
<comment type="cofactor">
    <cofactor evidence="1">
        <name>Mn(2+)</name>
        <dbReference type="ChEBI" id="CHEBI:29035"/>
    </cofactor>
</comment>
<keyword evidence="6 22" id="KW-0812">Transmembrane</keyword>
<evidence type="ECO:0000256" key="5">
    <source>
        <dbReference type="ARBA" id="ARBA00022685"/>
    </source>
</evidence>
<name>A0A4C1VF57_EUMVA</name>
<protein>
    <recommendedName>
        <fullName evidence="22">Tyrosine-protein kinase receptor</fullName>
        <ecNumber evidence="22">2.7.10.1</ecNumber>
    </recommendedName>
</protein>
<evidence type="ECO:0000256" key="21">
    <source>
        <dbReference type="PROSITE-ProRule" id="PRU10141"/>
    </source>
</evidence>
<comment type="subcellular location">
    <subcellularLocation>
        <location evidence="2">Membrane</location>
        <topology evidence="2">Single-pass type I membrane protein</topology>
    </subcellularLocation>
</comment>
<evidence type="ECO:0000256" key="14">
    <source>
        <dbReference type="ARBA" id="ARBA00023136"/>
    </source>
</evidence>
<keyword evidence="19" id="KW-0464">Manganese</keyword>
<keyword evidence="7" id="KW-0479">Metal-binding</keyword>
<evidence type="ECO:0000256" key="18">
    <source>
        <dbReference type="ARBA" id="ARBA00023180"/>
    </source>
</evidence>
<dbReference type="GO" id="GO:0005009">
    <property type="term" value="F:insulin receptor activity"/>
    <property type="evidence" value="ECO:0007669"/>
    <property type="project" value="TreeGrafter"/>
</dbReference>
<dbReference type="PROSITE" id="PS00107">
    <property type="entry name" value="PROTEIN_KINASE_ATP"/>
    <property type="match status" value="1"/>
</dbReference>
<dbReference type="Pfam" id="PF00757">
    <property type="entry name" value="Furin-like"/>
    <property type="match status" value="1"/>
</dbReference>
<dbReference type="CDD" id="cd05032">
    <property type="entry name" value="PTKc_InsR_like"/>
    <property type="match status" value="1"/>
</dbReference>
<dbReference type="InterPro" id="IPR011009">
    <property type="entry name" value="Kinase-like_dom_sf"/>
</dbReference>
<dbReference type="PROSITE" id="PS00109">
    <property type="entry name" value="PROTEIN_KINASE_TYR"/>
    <property type="match status" value="1"/>
</dbReference>
<evidence type="ECO:0000256" key="3">
    <source>
        <dbReference type="ARBA" id="ARBA00022553"/>
    </source>
</evidence>
<accession>A0A4C1VF57</accession>
<dbReference type="GO" id="GO:0005524">
    <property type="term" value="F:ATP binding"/>
    <property type="evidence" value="ECO:0007669"/>
    <property type="project" value="UniProtKB-UniRule"/>
</dbReference>
<gene>
    <name evidence="27" type="primary">InR</name>
    <name evidence="27" type="ORF">EVAR_79409_1</name>
</gene>
<evidence type="ECO:0000256" key="19">
    <source>
        <dbReference type="ARBA" id="ARBA00023211"/>
    </source>
</evidence>
<dbReference type="InterPro" id="IPR003961">
    <property type="entry name" value="FN3_dom"/>
</dbReference>
<evidence type="ECO:0000256" key="23">
    <source>
        <dbReference type="SAM" id="MobiDB-lite"/>
    </source>
</evidence>
<dbReference type="InterPro" id="IPR017441">
    <property type="entry name" value="Protein_kinase_ATP_BS"/>
</dbReference>
<dbReference type="PANTHER" id="PTHR24416:SF525">
    <property type="entry name" value="INSULIN-LIKE RECEPTOR"/>
    <property type="match status" value="1"/>
</dbReference>
<dbReference type="InterPro" id="IPR036941">
    <property type="entry name" value="Rcpt_L-dom_sf"/>
</dbReference>
<keyword evidence="9" id="KW-0677">Repeat</keyword>
<evidence type="ECO:0000313" key="28">
    <source>
        <dbReference type="Proteomes" id="UP000299102"/>
    </source>
</evidence>
<dbReference type="Gene3D" id="3.80.20.20">
    <property type="entry name" value="Receptor L-domain"/>
    <property type="match status" value="2"/>
</dbReference>
<dbReference type="Proteomes" id="UP000299102">
    <property type="component" value="Unassembled WGS sequence"/>
</dbReference>
<evidence type="ECO:0000256" key="13">
    <source>
        <dbReference type="ARBA" id="ARBA00022989"/>
    </source>
</evidence>
<sequence>MVTDDKNWIYCYDPATKRQFAQWLFPFEKLPTINQRIYTSIGRPRPGTPKSGGATGAASGAVILFCFLRPLAQLFRLRMWDLFFISSVLGYGAVYRGPHVCASTPRPAPTRYSNYDTRLCPLCPGEGSGGSRQSSCPVDFDGRPLCWDDKHCQKQCPRDCREGACMDNGTCCHESCVGGCSSPRAQDCFVCRHFAFGYGSNRKCLEKCPAHTYQHFGRRCVTETECRSMPPPIIIDSMNVNAERPDTRVNRTYKTLNDTCVYACPAGYEEIGEDDRNTTCLKCPPEGCTRPCLPGKVESLDSAELFRGCTHIQGSLEINIRGGGIVMSELESCLGEVRVIDGALKVTRSYALVSLGFFKKLRKIGGQTPNGTKKQSLFIFDNPNLEQLWNWETHGPIEITEGKLFIHFNPKLCYSEILPLKNMTRDSASIFDELEVSKENNGDKAACFRETLHLNVSQLDKNYVLLSWSQYCLEDARKLLGYSIYFTKAENNITQYERRDACSDTWSVDDMSMDEVQNNVTISSVFMNNCNRMQPLFHPLTRLSPYTRYAAYVKTYTTLQENRGAQSPIIYFTTLPGQPSPPMFSQQSHVDSHTVVLKWARPVLPNGSLIMYQVLVQRDNHHEEQILQLNYCGNRNSTREGNNLMIKQIIVIVTASAFATFIAQRKDESPKKKSDKEMYAGQVRDDTCRCDSPARPTTRFTPDREAEQLEAIEFENQLQNQIYVRTKSKSTYPTTTTTKTRRSIDNQMQQMISEIKNNTRPSHNVVYNNITDEAGFVDVYYAEVNANTTTIKLENLRHYSWYTVTLRACRAKHPKESQFEFDTFRCSEKASKTIMTWERADADVVTNVRADLLPANKSTPEVNVTWDPPKQPNGIVVAYNIRHSRVENDNPKAALHSCLTRDDYVSNGHAYILRNLAPGNYSIAVSAVTLRGAGNFSAEAYINVPERSDYNSNWIWGLIVGCILLLCVLAIGIWYARRGFLPPTEANKLFASVNPEYVSTVYVPDEWEVARTSIELVRELGQGTFGMVYEGIARNIKGSPEIRCAVKTVNEHATDRERIEFLNEASVMKAFDTFHVVRLLGVVSRGQPTLVVMELMEQGDLKSYLRSHRPDADSLHPERHPPTLQQIQQMAIEIADGMAYLSAKKFVHRDLAARNCMVAGDLTVKVGDFGMTRDIYETDYYRKGTKGLLPVRWMSPESLKDGVFSSNSDVWSYGVVLWEMATLAMQPYQGLSNEQVLRYVTEGGVMERPEQCPDRLYELMRACWAHRPSARPSFLHLVASLAPSAAPHFRQRSFFHTPHGQELYAQQQNVQEEEPEGTEVNVGAVATGSGSNLFGVSGRLASWVRELSSLRSRTSDDAAAEPLAPSPPEARAILLKGAAGPNGVLSHERRPDRDLERYSREQPATSGC</sequence>
<comment type="caution">
    <text evidence="27">The sequence shown here is derived from an EMBL/GenBank/DDBJ whole genome shotgun (WGS) entry which is preliminary data.</text>
</comment>
<dbReference type="InterPro" id="IPR008266">
    <property type="entry name" value="Tyr_kinase_AS"/>
</dbReference>
<feature type="transmembrane region" description="Helical" evidence="24">
    <location>
        <begin position="954"/>
        <end position="976"/>
    </location>
</feature>
<dbReference type="InterPro" id="IPR013783">
    <property type="entry name" value="Ig-like_fold"/>
</dbReference>
<keyword evidence="4" id="KW-0808">Transferase</keyword>
<dbReference type="GO" id="GO:0051897">
    <property type="term" value="P:positive regulation of phosphatidylinositol 3-kinase/protein kinase B signal transduction"/>
    <property type="evidence" value="ECO:0007669"/>
    <property type="project" value="TreeGrafter"/>
</dbReference>
<dbReference type="PROSITE" id="PS50011">
    <property type="entry name" value="PROTEIN_KINASE_DOM"/>
    <property type="match status" value="1"/>
</dbReference>
<dbReference type="Gene3D" id="3.30.200.20">
    <property type="entry name" value="Phosphorylase Kinase, domain 1"/>
    <property type="match status" value="1"/>
</dbReference>
<dbReference type="PANTHER" id="PTHR24416">
    <property type="entry name" value="TYROSINE-PROTEIN KINASE RECEPTOR"/>
    <property type="match status" value="1"/>
</dbReference>
<evidence type="ECO:0000256" key="15">
    <source>
        <dbReference type="ARBA" id="ARBA00023137"/>
    </source>
</evidence>
<dbReference type="GO" id="GO:0046872">
    <property type="term" value="F:metal ion binding"/>
    <property type="evidence" value="ECO:0007669"/>
    <property type="project" value="UniProtKB-KW"/>
</dbReference>
<dbReference type="SMART" id="SM00060">
    <property type="entry name" value="FN3"/>
    <property type="match status" value="3"/>
</dbReference>
<dbReference type="SMART" id="SM00219">
    <property type="entry name" value="TyrKc"/>
    <property type="match status" value="1"/>
</dbReference>
<dbReference type="SUPFAM" id="SSF52058">
    <property type="entry name" value="L domain-like"/>
    <property type="match status" value="1"/>
</dbReference>
<dbReference type="InterPro" id="IPR050122">
    <property type="entry name" value="RTK"/>
</dbReference>
<dbReference type="CDD" id="cd00063">
    <property type="entry name" value="FN3"/>
    <property type="match status" value="1"/>
</dbReference>
<keyword evidence="8" id="KW-0732">Signal</keyword>
<dbReference type="Gene3D" id="2.60.40.10">
    <property type="entry name" value="Immunoglobulins"/>
    <property type="match status" value="3"/>
</dbReference>
<feature type="domain" description="Protein kinase" evidence="25">
    <location>
        <begin position="1014"/>
        <end position="1289"/>
    </location>
</feature>
<dbReference type="FunFam" id="3.30.200.20:FF:000026">
    <property type="entry name" value="Tyrosine-protein kinase receptor"/>
    <property type="match status" value="1"/>
</dbReference>
<dbReference type="PROSITE" id="PS50853">
    <property type="entry name" value="FN3"/>
    <property type="match status" value="1"/>
</dbReference>
<keyword evidence="13 24" id="KW-1133">Transmembrane helix</keyword>
<evidence type="ECO:0000256" key="9">
    <source>
        <dbReference type="ARBA" id="ARBA00022737"/>
    </source>
</evidence>
<feature type="transmembrane region" description="Helical" evidence="24">
    <location>
        <begin position="644"/>
        <end position="663"/>
    </location>
</feature>
<feature type="binding site" evidence="21">
    <location>
        <position position="1047"/>
    </location>
    <ligand>
        <name>ATP</name>
        <dbReference type="ChEBI" id="CHEBI:30616"/>
    </ligand>
</feature>
<reference evidence="27 28" key="1">
    <citation type="journal article" date="2019" name="Commun. Biol.">
        <title>The bagworm genome reveals a unique fibroin gene that provides high tensile strength.</title>
        <authorList>
            <person name="Kono N."/>
            <person name="Nakamura H."/>
            <person name="Ohtoshi R."/>
            <person name="Tomita M."/>
            <person name="Numata K."/>
            <person name="Arakawa K."/>
        </authorList>
    </citation>
    <scope>NUCLEOTIDE SEQUENCE [LARGE SCALE GENOMIC DNA]</scope>
</reference>
<dbReference type="InterPro" id="IPR000719">
    <property type="entry name" value="Prot_kinase_dom"/>
</dbReference>
<organism evidence="27 28">
    <name type="scientific">Eumeta variegata</name>
    <name type="common">Bagworm moth</name>
    <name type="synonym">Eumeta japonica</name>
    <dbReference type="NCBI Taxonomy" id="151549"/>
    <lineage>
        <taxon>Eukaryota</taxon>
        <taxon>Metazoa</taxon>
        <taxon>Ecdysozoa</taxon>
        <taxon>Arthropoda</taxon>
        <taxon>Hexapoda</taxon>
        <taxon>Insecta</taxon>
        <taxon>Pterygota</taxon>
        <taxon>Neoptera</taxon>
        <taxon>Endopterygota</taxon>
        <taxon>Lepidoptera</taxon>
        <taxon>Glossata</taxon>
        <taxon>Ditrysia</taxon>
        <taxon>Tineoidea</taxon>
        <taxon>Psychidae</taxon>
        <taxon>Oiketicinae</taxon>
        <taxon>Eumeta</taxon>
    </lineage>
</organism>
<dbReference type="Gene3D" id="2.10.220.10">
    <property type="entry name" value="Hormone Receptor, Insulin-like Growth Factor Receptor 1, Chain A, domain 2"/>
    <property type="match status" value="1"/>
</dbReference>
<dbReference type="PRINTS" id="PR00109">
    <property type="entry name" value="TYRKINASE"/>
</dbReference>
<keyword evidence="15" id="KW-0829">Tyrosine-protein kinase</keyword>
<evidence type="ECO:0000256" key="8">
    <source>
        <dbReference type="ARBA" id="ARBA00022729"/>
    </source>
</evidence>
<dbReference type="InterPro" id="IPR006212">
    <property type="entry name" value="Furin_repeat"/>
</dbReference>
<feature type="compositionally biased region" description="Basic and acidic residues" evidence="23">
    <location>
        <begin position="1386"/>
        <end position="1400"/>
    </location>
</feature>
<dbReference type="EMBL" id="BGZK01000334">
    <property type="protein sequence ID" value="GBP37476.1"/>
    <property type="molecule type" value="Genomic_DNA"/>
</dbReference>
<dbReference type="SUPFAM" id="SSF49265">
    <property type="entry name" value="Fibronectin type III"/>
    <property type="match status" value="2"/>
</dbReference>
<evidence type="ECO:0000256" key="12">
    <source>
        <dbReference type="ARBA" id="ARBA00022840"/>
    </source>
</evidence>
<dbReference type="InterPro" id="IPR000494">
    <property type="entry name" value="Rcpt_L-dom"/>
</dbReference>
<evidence type="ECO:0000256" key="20">
    <source>
        <dbReference type="ARBA" id="ARBA00051243"/>
    </source>
</evidence>
<dbReference type="SMART" id="SM00261">
    <property type="entry name" value="FU"/>
    <property type="match status" value="1"/>
</dbReference>
<keyword evidence="12 21" id="KW-0067">ATP-binding</keyword>
<dbReference type="GO" id="GO:0005899">
    <property type="term" value="C:insulin receptor complex"/>
    <property type="evidence" value="ECO:0007669"/>
    <property type="project" value="TreeGrafter"/>
</dbReference>
<feature type="domain" description="Fibronectin type-III" evidence="26">
    <location>
        <begin position="844"/>
        <end position="947"/>
    </location>
</feature>
<comment type="similarity">
    <text evidence="22">Belongs to the protein kinase superfamily. Tyr protein kinase family. Insulin receptor subfamily.</text>
</comment>
<evidence type="ECO:0000256" key="24">
    <source>
        <dbReference type="SAM" id="Phobius"/>
    </source>
</evidence>
<proteinExistence type="inferred from homology"/>
<keyword evidence="18" id="KW-0325">Glycoprotein</keyword>
<dbReference type="GO" id="GO:0043410">
    <property type="term" value="P:positive regulation of MAPK cascade"/>
    <property type="evidence" value="ECO:0007669"/>
    <property type="project" value="TreeGrafter"/>
</dbReference>
<dbReference type="FunFam" id="1.10.510.10:FF:000528">
    <property type="entry name" value="Tyrosine-protein kinase receptor"/>
    <property type="match status" value="1"/>
</dbReference>
<evidence type="ECO:0000259" key="26">
    <source>
        <dbReference type="PROSITE" id="PS50853"/>
    </source>
</evidence>
<dbReference type="InterPro" id="IPR020635">
    <property type="entry name" value="Tyr_kinase_cat_dom"/>
</dbReference>
<dbReference type="SUPFAM" id="SSF56112">
    <property type="entry name" value="Protein kinase-like (PK-like)"/>
    <property type="match status" value="1"/>
</dbReference>
<dbReference type="GO" id="GO:0030424">
    <property type="term" value="C:axon"/>
    <property type="evidence" value="ECO:0007669"/>
    <property type="project" value="TreeGrafter"/>
</dbReference>
<dbReference type="InterPro" id="IPR006211">
    <property type="entry name" value="Furin-like_Cys-rich_dom"/>
</dbReference>
<keyword evidence="14 24" id="KW-0472">Membrane</keyword>
<evidence type="ECO:0000256" key="6">
    <source>
        <dbReference type="ARBA" id="ARBA00022692"/>
    </source>
</evidence>
<dbReference type="OrthoDB" id="5809444at2759"/>
<keyword evidence="17 22" id="KW-0675">Receptor</keyword>
<dbReference type="GO" id="GO:0043560">
    <property type="term" value="F:insulin receptor substrate binding"/>
    <property type="evidence" value="ECO:0007669"/>
    <property type="project" value="TreeGrafter"/>
</dbReference>
<evidence type="ECO:0000256" key="16">
    <source>
        <dbReference type="ARBA" id="ARBA00023157"/>
    </source>
</evidence>
<dbReference type="EC" id="2.7.10.1" evidence="22"/>
<dbReference type="Pfam" id="PF07714">
    <property type="entry name" value="PK_Tyr_Ser-Thr"/>
    <property type="match status" value="1"/>
</dbReference>
<dbReference type="Pfam" id="PF01030">
    <property type="entry name" value="Recep_L_domain"/>
    <property type="match status" value="1"/>
</dbReference>
<dbReference type="InterPro" id="IPR009030">
    <property type="entry name" value="Growth_fac_rcpt_cys_sf"/>
</dbReference>
<keyword evidence="5" id="KW-0165">Cleavage on pair of basic residues</keyword>
<evidence type="ECO:0000256" key="17">
    <source>
        <dbReference type="ARBA" id="ARBA00023170"/>
    </source>
</evidence>
<keyword evidence="11" id="KW-0418">Kinase</keyword>
<comment type="catalytic activity">
    <reaction evidence="20 22">
        <text>L-tyrosyl-[protein] + ATP = O-phospho-L-tyrosyl-[protein] + ADP + H(+)</text>
        <dbReference type="Rhea" id="RHEA:10596"/>
        <dbReference type="Rhea" id="RHEA-COMP:10136"/>
        <dbReference type="Rhea" id="RHEA-COMP:20101"/>
        <dbReference type="ChEBI" id="CHEBI:15378"/>
        <dbReference type="ChEBI" id="CHEBI:30616"/>
        <dbReference type="ChEBI" id="CHEBI:46858"/>
        <dbReference type="ChEBI" id="CHEBI:61978"/>
        <dbReference type="ChEBI" id="CHEBI:456216"/>
        <dbReference type="EC" id="2.7.10.1"/>
    </reaction>
</comment>
<keyword evidence="3 22" id="KW-0597">Phosphoprotein</keyword>
<dbReference type="InterPro" id="IPR002011">
    <property type="entry name" value="Tyr_kinase_rcpt_2_CS"/>
</dbReference>
<dbReference type="Gene3D" id="1.10.510.10">
    <property type="entry name" value="Transferase(Phosphotransferase) domain 1"/>
    <property type="match status" value="1"/>
</dbReference>
<dbReference type="STRING" id="151549.A0A4C1VF57"/>
<evidence type="ECO:0000256" key="4">
    <source>
        <dbReference type="ARBA" id="ARBA00022679"/>
    </source>
</evidence>
<dbReference type="CDD" id="cd00064">
    <property type="entry name" value="FU"/>
    <property type="match status" value="1"/>
</dbReference>
<evidence type="ECO:0000256" key="7">
    <source>
        <dbReference type="ARBA" id="ARBA00022723"/>
    </source>
</evidence>
<evidence type="ECO:0000256" key="22">
    <source>
        <dbReference type="RuleBase" id="RU000312"/>
    </source>
</evidence>
<dbReference type="InterPro" id="IPR001245">
    <property type="entry name" value="Ser-Thr/Tyr_kinase_cat_dom"/>
</dbReference>
<dbReference type="InterPro" id="IPR036116">
    <property type="entry name" value="FN3_sf"/>
</dbReference>
<dbReference type="SUPFAM" id="SSF57184">
    <property type="entry name" value="Growth factor receptor domain"/>
    <property type="match status" value="1"/>
</dbReference>
<evidence type="ECO:0000256" key="11">
    <source>
        <dbReference type="ARBA" id="ARBA00022777"/>
    </source>
</evidence>
<evidence type="ECO:0000313" key="27">
    <source>
        <dbReference type="EMBL" id="GBP37476.1"/>
    </source>
</evidence>
<dbReference type="PROSITE" id="PS00239">
    <property type="entry name" value="RECEPTOR_TYR_KIN_II"/>
    <property type="match status" value="1"/>
</dbReference>
<evidence type="ECO:0000256" key="10">
    <source>
        <dbReference type="ARBA" id="ARBA00022741"/>
    </source>
</evidence>
<evidence type="ECO:0000256" key="1">
    <source>
        <dbReference type="ARBA" id="ARBA00001936"/>
    </source>
</evidence>
<keyword evidence="28" id="KW-1185">Reference proteome</keyword>
<keyword evidence="16" id="KW-1015">Disulfide bond</keyword>
<evidence type="ECO:0000259" key="25">
    <source>
        <dbReference type="PROSITE" id="PS50011"/>
    </source>
</evidence>
<feature type="region of interest" description="Disordered" evidence="23">
    <location>
        <begin position="1354"/>
        <end position="1408"/>
    </location>
</feature>
<dbReference type="GO" id="GO:0042593">
    <property type="term" value="P:glucose homeostasis"/>
    <property type="evidence" value="ECO:0007669"/>
    <property type="project" value="TreeGrafter"/>
</dbReference>
<evidence type="ECO:0000256" key="2">
    <source>
        <dbReference type="ARBA" id="ARBA00004479"/>
    </source>
</evidence>